<gene>
    <name evidence="2" type="ORF">K6Y31_20590</name>
</gene>
<dbReference type="Gene3D" id="3.40.50.300">
    <property type="entry name" value="P-loop containing nucleotide triphosphate hydrolases"/>
    <property type="match status" value="1"/>
</dbReference>
<dbReference type="Proteomes" id="UP001201273">
    <property type="component" value="Unassembled WGS sequence"/>
</dbReference>
<reference evidence="2 3" key="1">
    <citation type="journal article" date="2022" name="Environ. Microbiol. Rep.">
        <title>Eco-phylogenetic analyses reveal divergent evolution of vitamin B12 metabolism in the marine bacterial family 'Psychromonadaceae'.</title>
        <authorList>
            <person name="Jin X."/>
            <person name="Yang Y."/>
            <person name="Cao H."/>
            <person name="Gao B."/>
            <person name="Zhao Z."/>
        </authorList>
    </citation>
    <scope>NUCLEOTIDE SEQUENCE [LARGE SCALE GENOMIC DNA]</scope>
    <source>
        <strain evidence="2 3">MKS20</strain>
    </source>
</reference>
<proteinExistence type="predicted"/>
<dbReference type="PANTHER" id="PTHR13696:SF99">
    <property type="entry name" value="COBYRINIC ACID AC-DIAMIDE SYNTHASE"/>
    <property type="match status" value="1"/>
</dbReference>
<name>A0ABS8WHQ4_9GAMM</name>
<comment type="caution">
    <text evidence="2">The sequence shown here is derived from an EMBL/GenBank/DDBJ whole genome shotgun (WGS) entry which is preliminary data.</text>
</comment>
<sequence>MKIVSIWNEKGGVGKSTISFNLAGAAAARGLKALLVDDDPQGSCAWLVSDGFCQFDVSKGWPKEKPDADVVFVDMTPSTTDEPHGVVVLPYQPTRLAYGVVPKHLPKLKKLGRRVVQVISMADMRKTEHRDFVRAKMKEDSSIKLVPNRAIFERTAGLGRTVFDPELKGMYGLKDAQKDINKLLDEVLK</sequence>
<feature type="domain" description="AAA" evidence="1">
    <location>
        <begin position="1"/>
        <end position="43"/>
    </location>
</feature>
<dbReference type="RefSeq" id="WP_233054921.1">
    <property type="nucleotide sequence ID" value="NZ_JAIMJA010000035.1"/>
</dbReference>
<evidence type="ECO:0000259" key="1">
    <source>
        <dbReference type="Pfam" id="PF13614"/>
    </source>
</evidence>
<dbReference type="InterPro" id="IPR050678">
    <property type="entry name" value="DNA_Partitioning_ATPase"/>
</dbReference>
<evidence type="ECO:0000313" key="3">
    <source>
        <dbReference type="Proteomes" id="UP001201273"/>
    </source>
</evidence>
<protein>
    <submittedName>
        <fullName evidence="2">AAA family ATPase</fullName>
    </submittedName>
</protein>
<dbReference type="Pfam" id="PF13614">
    <property type="entry name" value="AAA_31"/>
    <property type="match status" value="1"/>
</dbReference>
<organism evidence="2 3">
    <name type="scientific">Motilimonas cestriensis</name>
    <dbReference type="NCBI Taxonomy" id="2742685"/>
    <lineage>
        <taxon>Bacteria</taxon>
        <taxon>Pseudomonadati</taxon>
        <taxon>Pseudomonadota</taxon>
        <taxon>Gammaproteobacteria</taxon>
        <taxon>Alteromonadales</taxon>
        <taxon>Alteromonadales genera incertae sedis</taxon>
        <taxon>Motilimonas</taxon>
    </lineage>
</organism>
<accession>A0ABS8WHQ4</accession>
<dbReference type="PANTHER" id="PTHR13696">
    <property type="entry name" value="P-LOOP CONTAINING NUCLEOSIDE TRIPHOSPHATE HYDROLASE"/>
    <property type="match status" value="1"/>
</dbReference>
<dbReference type="EMBL" id="JAIMJA010000035">
    <property type="protein sequence ID" value="MCE2597176.1"/>
    <property type="molecule type" value="Genomic_DNA"/>
</dbReference>
<dbReference type="InterPro" id="IPR027417">
    <property type="entry name" value="P-loop_NTPase"/>
</dbReference>
<dbReference type="SUPFAM" id="SSF52540">
    <property type="entry name" value="P-loop containing nucleoside triphosphate hydrolases"/>
    <property type="match status" value="1"/>
</dbReference>
<keyword evidence="3" id="KW-1185">Reference proteome</keyword>
<evidence type="ECO:0000313" key="2">
    <source>
        <dbReference type="EMBL" id="MCE2597176.1"/>
    </source>
</evidence>
<dbReference type="InterPro" id="IPR025669">
    <property type="entry name" value="AAA_dom"/>
</dbReference>